<protein>
    <recommendedName>
        <fullName evidence="8">Clp R domain-containing protein</fullName>
    </recommendedName>
</protein>
<gene>
    <name evidence="6" type="ORF">RJ639_042184</name>
</gene>
<feature type="domain" description="ClpA/ClpB AAA lid" evidence="5">
    <location>
        <begin position="111"/>
        <end position="149"/>
    </location>
</feature>
<evidence type="ECO:0000256" key="3">
    <source>
        <dbReference type="ARBA" id="ARBA00022840"/>
    </source>
</evidence>
<dbReference type="SUPFAM" id="SSF81923">
    <property type="entry name" value="Double Clp-N motif"/>
    <property type="match status" value="1"/>
</dbReference>
<comment type="caution">
    <text evidence="6">The sequence shown here is derived from an EMBL/GenBank/DDBJ whole genome shotgun (WGS) entry which is preliminary data.</text>
</comment>
<dbReference type="Pfam" id="PF17871">
    <property type="entry name" value="AAA_lid_9"/>
    <property type="match status" value="1"/>
</dbReference>
<sequence length="155" mass="16796">MGIGSSRDKAAKVVLLADEEAKRLGHDTVGTEQLLSGLIAENTGIAAKVHTLIGEGSAGGGFDAANILEPALARGELQCIGATTQDEHRMRVEKDPALKRRFQPVKVLEPSVDETIEIFGGLYETYESHHKVHYTKEALIAAPQLSNRDIRFAFC</sequence>
<name>A0AA89BBL7_9ASTE</name>
<evidence type="ECO:0000256" key="2">
    <source>
        <dbReference type="ARBA" id="ARBA00022741"/>
    </source>
</evidence>
<proteinExistence type="predicted"/>
<dbReference type="InterPro" id="IPR050130">
    <property type="entry name" value="ClpA_ClpB"/>
</dbReference>
<evidence type="ECO:0000259" key="4">
    <source>
        <dbReference type="Pfam" id="PF02861"/>
    </source>
</evidence>
<dbReference type="InterPro" id="IPR041546">
    <property type="entry name" value="ClpA/ClpB_AAA_lid"/>
</dbReference>
<evidence type="ECO:0000256" key="1">
    <source>
        <dbReference type="ARBA" id="ARBA00022737"/>
    </source>
</evidence>
<keyword evidence="2" id="KW-0547">Nucleotide-binding</keyword>
<dbReference type="InterPro" id="IPR036628">
    <property type="entry name" value="Clp_N_dom_sf"/>
</dbReference>
<dbReference type="PANTHER" id="PTHR11638:SF155">
    <property type="entry name" value="CHAPERONE PROTEIN CLPC1, CHLOROPLASTIC-LIKE"/>
    <property type="match status" value="1"/>
</dbReference>
<dbReference type="GO" id="GO:0005524">
    <property type="term" value="F:ATP binding"/>
    <property type="evidence" value="ECO:0007669"/>
    <property type="project" value="UniProtKB-KW"/>
</dbReference>
<dbReference type="Pfam" id="PF02861">
    <property type="entry name" value="Clp_N"/>
    <property type="match status" value="1"/>
</dbReference>
<dbReference type="GO" id="GO:0005737">
    <property type="term" value="C:cytoplasm"/>
    <property type="evidence" value="ECO:0007669"/>
    <property type="project" value="TreeGrafter"/>
</dbReference>
<dbReference type="PANTHER" id="PTHR11638">
    <property type="entry name" value="ATP-DEPENDENT CLP PROTEASE"/>
    <property type="match status" value="1"/>
</dbReference>
<keyword evidence="1" id="KW-0677">Repeat</keyword>
<keyword evidence="3" id="KW-0067">ATP-binding</keyword>
<dbReference type="Gene3D" id="3.40.50.300">
    <property type="entry name" value="P-loop containing nucleotide triphosphate hydrolases"/>
    <property type="match status" value="2"/>
</dbReference>
<dbReference type="InterPro" id="IPR004176">
    <property type="entry name" value="Clp_R_N"/>
</dbReference>
<evidence type="ECO:0008006" key="8">
    <source>
        <dbReference type="Google" id="ProtNLM"/>
    </source>
</evidence>
<accession>A0AA89BBL7</accession>
<organism evidence="6 7">
    <name type="scientific">Escallonia herrerae</name>
    <dbReference type="NCBI Taxonomy" id="1293975"/>
    <lineage>
        <taxon>Eukaryota</taxon>
        <taxon>Viridiplantae</taxon>
        <taxon>Streptophyta</taxon>
        <taxon>Embryophyta</taxon>
        <taxon>Tracheophyta</taxon>
        <taxon>Spermatophyta</taxon>
        <taxon>Magnoliopsida</taxon>
        <taxon>eudicotyledons</taxon>
        <taxon>Gunneridae</taxon>
        <taxon>Pentapetalae</taxon>
        <taxon>asterids</taxon>
        <taxon>campanulids</taxon>
        <taxon>Escalloniales</taxon>
        <taxon>Escalloniaceae</taxon>
        <taxon>Escallonia</taxon>
    </lineage>
</organism>
<feature type="domain" description="Clp R" evidence="4">
    <location>
        <begin position="8"/>
        <end position="50"/>
    </location>
</feature>
<dbReference type="Proteomes" id="UP001188597">
    <property type="component" value="Unassembled WGS sequence"/>
</dbReference>
<dbReference type="AlphaFoldDB" id="A0AA89BBL7"/>
<dbReference type="GO" id="GO:0034605">
    <property type="term" value="P:cellular response to heat"/>
    <property type="evidence" value="ECO:0007669"/>
    <property type="project" value="TreeGrafter"/>
</dbReference>
<dbReference type="EMBL" id="JAVXUP010000489">
    <property type="protein sequence ID" value="KAK3026731.1"/>
    <property type="molecule type" value="Genomic_DNA"/>
</dbReference>
<keyword evidence="7" id="KW-1185">Reference proteome</keyword>
<evidence type="ECO:0000313" key="6">
    <source>
        <dbReference type="EMBL" id="KAK3026731.1"/>
    </source>
</evidence>
<dbReference type="Gene3D" id="1.10.1780.10">
    <property type="entry name" value="Clp, N-terminal domain"/>
    <property type="match status" value="1"/>
</dbReference>
<evidence type="ECO:0000259" key="5">
    <source>
        <dbReference type="Pfam" id="PF17871"/>
    </source>
</evidence>
<dbReference type="SUPFAM" id="SSF52540">
    <property type="entry name" value="P-loop containing nucleoside triphosphate hydrolases"/>
    <property type="match status" value="1"/>
</dbReference>
<dbReference type="GO" id="GO:0016887">
    <property type="term" value="F:ATP hydrolysis activity"/>
    <property type="evidence" value="ECO:0007669"/>
    <property type="project" value="TreeGrafter"/>
</dbReference>
<evidence type="ECO:0000313" key="7">
    <source>
        <dbReference type="Proteomes" id="UP001188597"/>
    </source>
</evidence>
<reference evidence="6" key="1">
    <citation type="submission" date="2022-12" db="EMBL/GenBank/DDBJ databases">
        <title>Draft genome assemblies for two species of Escallonia (Escalloniales).</title>
        <authorList>
            <person name="Chanderbali A."/>
            <person name="Dervinis C."/>
            <person name="Anghel I."/>
            <person name="Soltis D."/>
            <person name="Soltis P."/>
            <person name="Zapata F."/>
        </authorList>
    </citation>
    <scope>NUCLEOTIDE SEQUENCE</scope>
    <source>
        <strain evidence="6">UCBG64.0493</strain>
        <tissue evidence="6">Leaf</tissue>
    </source>
</reference>
<dbReference type="InterPro" id="IPR027417">
    <property type="entry name" value="P-loop_NTPase"/>
</dbReference>